<name>A0AAV5RAB8_PICKL</name>
<dbReference type="InterPro" id="IPR052605">
    <property type="entry name" value="Fungal_trans_regulator"/>
</dbReference>
<dbReference type="Proteomes" id="UP001378960">
    <property type="component" value="Unassembled WGS sequence"/>
</dbReference>
<feature type="compositionally biased region" description="Polar residues" evidence="3">
    <location>
        <begin position="120"/>
        <end position="138"/>
    </location>
</feature>
<evidence type="ECO:0000313" key="6">
    <source>
        <dbReference type="Proteomes" id="UP001378960"/>
    </source>
</evidence>
<feature type="DNA-binding region" description="NDT80" evidence="2">
    <location>
        <begin position="133"/>
        <end position="381"/>
    </location>
</feature>
<dbReference type="InterPro" id="IPR008967">
    <property type="entry name" value="p53-like_TF_DNA-bd_sf"/>
</dbReference>
<dbReference type="GO" id="GO:0000228">
    <property type="term" value="C:nuclear chromosome"/>
    <property type="evidence" value="ECO:0007669"/>
    <property type="project" value="TreeGrafter"/>
</dbReference>
<feature type="region of interest" description="Disordered" evidence="3">
    <location>
        <begin position="22"/>
        <end position="43"/>
    </location>
</feature>
<gene>
    <name evidence="5" type="ORF">DAPK24_048680</name>
</gene>
<dbReference type="EMBL" id="BTGB01000009">
    <property type="protein sequence ID" value="GMM48270.1"/>
    <property type="molecule type" value="Genomic_DNA"/>
</dbReference>
<evidence type="ECO:0000256" key="3">
    <source>
        <dbReference type="SAM" id="MobiDB-lite"/>
    </source>
</evidence>
<dbReference type="PROSITE" id="PS51517">
    <property type="entry name" value="NDT80"/>
    <property type="match status" value="1"/>
</dbReference>
<dbReference type="SUPFAM" id="SSF49417">
    <property type="entry name" value="p53-like transcription factors"/>
    <property type="match status" value="1"/>
</dbReference>
<evidence type="ECO:0000259" key="4">
    <source>
        <dbReference type="PROSITE" id="PS51517"/>
    </source>
</evidence>
<feature type="domain" description="NDT80" evidence="4">
    <location>
        <begin position="133"/>
        <end position="381"/>
    </location>
</feature>
<sequence length="504" mass="57745">MKYRNNIDDEFASLFLQELHNTNNEGNNHTTTNTDTNNDPKNLRSIPSTTDIDIMSQCSFEDQSISIIGAASYARYLPLETTFSSSNLLDFNYFEDPNNIELFDSNVDSNVDSNDILSFRTGSNRPQVNFSSMSPEKSNNNCNKNTEETNNYGESKSKEDTPPDNGINPEFTSKVLDLLKLEPVAKAQLDNLDINISANLNGRLYTNPELLKDESNLKQLACYRRNGISVHIDIDISKTQLTSDSILRLKLSNSLRKHKINDENCQFITLTKREEFMFAETVSSNKRRTVLNKTESSFTFDELKESQTKSRNSNILSFTWDQLKFKSATANNRYDAISKFYTVIVEVELTNFSNTENINLLLESHPVIVRGRNPSFYANKGDVLISKMFINEKKMNNRKRNKSETVDDAPMITQIEEVSVDIEDNKDSTNDSITNLTISKDRVQVQDSGSSYQYFPVGHSYYQKPVEVGYFPHHVHHNKQVFEPIYNSKVLKSVQKNSQYKYYI</sequence>
<dbReference type="InterPro" id="IPR024061">
    <property type="entry name" value="NDT80_DNA-bd_dom"/>
</dbReference>
<keyword evidence="6" id="KW-1185">Reference proteome</keyword>
<evidence type="ECO:0000256" key="2">
    <source>
        <dbReference type="PROSITE-ProRule" id="PRU00850"/>
    </source>
</evidence>
<keyword evidence="1 2" id="KW-0238">DNA-binding</keyword>
<feature type="compositionally biased region" description="Low complexity" evidence="3">
    <location>
        <begin position="22"/>
        <end position="37"/>
    </location>
</feature>
<dbReference type="GO" id="GO:0003700">
    <property type="term" value="F:DNA-binding transcription factor activity"/>
    <property type="evidence" value="ECO:0007669"/>
    <property type="project" value="UniProtKB-UniRule"/>
</dbReference>
<proteinExistence type="predicted"/>
<feature type="compositionally biased region" description="Low complexity" evidence="3">
    <location>
        <begin position="139"/>
        <end position="151"/>
    </location>
</feature>
<dbReference type="Pfam" id="PF05224">
    <property type="entry name" value="NDT80_PhoG"/>
    <property type="match status" value="1"/>
</dbReference>
<dbReference type="GO" id="GO:0051321">
    <property type="term" value="P:meiotic cell cycle"/>
    <property type="evidence" value="ECO:0007669"/>
    <property type="project" value="TreeGrafter"/>
</dbReference>
<evidence type="ECO:0000313" key="5">
    <source>
        <dbReference type="EMBL" id="GMM48270.1"/>
    </source>
</evidence>
<dbReference type="GO" id="GO:0045944">
    <property type="term" value="P:positive regulation of transcription by RNA polymerase II"/>
    <property type="evidence" value="ECO:0007669"/>
    <property type="project" value="TreeGrafter"/>
</dbReference>
<comment type="caution">
    <text evidence="5">The sequence shown here is derived from an EMBL/GenBank/DDBJ whole genome shotgun (WGS) entry which is preliminary data.</text>
</comment>
<dbReference type="Gene3D" id="2.60.40.1390">
    <property type="entry name" value="NDT80 DNA-binding domain"/>
    <property type="match status" value="1"/>
</dbReference>
<dbReference type="GO" id="GO:0003677">
    <property type="term" value="F:DNA binding"/>
    <property type="evidence" value="ECO:0007669"/>
    <property type="project" value="UniProtKB-KW"/>
</dbReference>
<dbReference type="AlphaFoldDB" id="A0AAV5RAB8"/>
<evidence type="ECO:0000256" key="1">
    <source>
        <dbReference type="ARBA" id="ARBA00023125"/>
    </source>
</evidence>
<organism evidence="5 6">
    <name type="scientific">Pichia kluyveri</name>
    <name type="common">Yeast</name>
    <dbReference type="NCBI Taxonomy" id="36015"/>
    <lineage>
        <taxon>Eukaryota</taxon>
        <taxon>Fungi</taxon>
        <taxon>Dikarya</taxon>
        <taxon>Ascomycota</taxon>
        <taxon>Saccharomycotina</taxon>
        <taxon>Pichiomycetes</taxon>
        <taxon>Pichiales</taxon>
        <taxon>Pichiaceae</taxon>
        <taxon>Pichia</taxon>
    </lineage>
</organism>
<feature type="region of interest" description="Disordered" evidence="3">
    <location>
        <begin position="118"/>
        <end position="169"/>
    </location>
</feature>
<accession>A0AAV5RAB8</accession>
<dbReference type="PANTHER" id="PTHR35144:SF1">
    <property type="entry name" value="PROTEIN PACG"/>
    <property type="match status" value="1"/>
</dbReference>
<dbReference type="PANTHER" id="PTHR35144">
    <property type="entry name" value="MEIOSIS-SPECIFIC TRANSCRIPTION FACTOR NDT80"/>
    <property type="match status" value="1"/>
</dbReference>
<reference evidence="5 6" key="1">
    <citation type="journal article" date="2023" name="Elife">
        <title>Identification of key yeast species and microbe-microbe interactions impacting larval growth of Drosophila in the wild.</title>
        <authorList>
            <person name="Mure A."/>
            <person name="Sugiura Y."/>
            <person name="Maeda R."/>
            <person name="Honda K."/>
            <person name="Sakurai N."/>
            <person name="Takahashi Y."/>
            <person name="Watada M."/>
            <person name="Katoh T."/>
            <person name="Gotoh A."/>
            <person name="Gotoh Y."/>
            <person name="Taniguchi I."/>
            <person name="Nakamura K."/>
            <person name="Hayashi T."/>
            <person name="Katayama T."/>
            <person name="Uemura T."/>
            <person name="Hattori Y."/>
        </authorList>
    </citation>
    <scope>NUCLEOTIDE SEQUENCE [LARGE SCALE GENOMIC DNA]</scope>
    <source>
        <strain evidence="5 6">PK-24</strain>
    </source>
</reference>
<protein>
    <recommendedName>
        <fullName evidence="4">NDT80 domain-containing protein</fullName>
    </recommendedName>
</protein>
<dbReference type="InterPro" id="IPR037141">
    <property type="entry name" value="NDT80_DNA-bd_dom_sf"/>
</dbReference>